<dbReference type="AlphaFoldDB" id="A0A9P1D0Z7"/>
<dbReference type="OrthoDB" id="5984528at2759"/>
<name>A0A9P1D0Z7_9DINO</name>
<dbReference type="EMBL" id="CAMXCT020003084">
    <property type="protein sequence ID" value="CAL1155692.1"/>
    <property type="molecule type" value="Genomic_DNA"/>
</dbReference>
<dbReference type="Proteomes" id="UP001152797">
    <property type="component" value="Unassembled WGS sequence"/>
</dbReference>
<comment type="caution">
    <text evidence="2">The sequence shown here is derived from an EMBL/GenBank/DDBJ whole genome shotgun (WGS) entry which is preliminary data.</text>
</comment>
<feature type="compositionally biased region" description="Basic residues" evidence="1">
    <location>
        <begin position="233"/>
        <end position="244"/>
    </location>
</feature>
<protein>
    <submittedName>
        <fullName evidence="4">7,8-didemethyl-8-hydroxy-5-deazariboflavin synthase</fullName>
    </submittedName>
</protein>
<feature type="region of interest" description="Disordered" evidence="1">
    <location>
        <begin position="661"/>
        <end position="680"/>
    </location>
</feature>
<keyword evidence="5" id="KW-1185">Reference proteome</keyword>
<sequence length="680" mass="76402">MPKTDAVCSLSSESEHEAREVPATPKESQGHPAKKRKVAQRPDPVDKVSELYLRSLLGKQCTCSKKTCLQQFIEPELFKRLMSYREHWFDLGKLDQDAFAFDCMKLMITDSGAEDDAPIIWYLDGVRTCSKRCTNLFNAARKGAASAPVDLRFLKKPRAHTMMDFQSVRADCVSYLSSIYESVAEVIPDVRDSDAPADGEGANAGQVILDAYEIELHKNMDDAPADLPPRAHPPPKKKKVHTKRRGVEMNPDRLSSLEECESHEVRFLPPGSMKQFWEQYKLVSNLEKPVWLSEFPFLRIRQDGQHSICQICVKHQTMIRGLGHHLGARKAQLLLFHQHLRAQYSDRMLYWEARGMSRLRGHTVCIICDGMDQSKWDLPRSRILKGKDFSNMQRVKMHVTGCIAHGHCCMVAVSAPDTKKDGNASVEILAHMFTHLQQRGVPLSQTHTPDDVCNTINDFLQQAHMPHEKDRRVIRMDTVRDWSGFLAAGVPFRLKGIGIEAREITSTLWDYPEHPDDVILRTKRYMADKAFADTVLLYPRHLALDRLSVGLPAGVADKRAISADQRKHLEKYLPALRCMITPGPQQLGSASRAQTDAFYIEPNILKLVNPNADDAKVVASYVKRARVRITHQAAAKAWAHGVPWAEALRVATKAVAAGKAVAKKPLATKKRGGKGKGKGK</sequence>
<evidence type="ECO:0000313" key="2">
    <source>
        <dbReference type="EMBL" id="CAI4002317.1"/>
    </source>
</evidence>
<evidence type="ECO:0000256" key="1">
    <source>
        <dbReference type="SAM" id="MobiDB-lite"/>
    </source>
</evidence>
<dbReference type="EMBL" id="CAMXCT030003084">
    <property type="protein sequence ID" value="CAL4789629.1"/>
    <property type="molecule type" value="Genomic_DNA"/>
</dbReference>
<reference evidence="3" key="2">
    <citation type="submission" date="2024-04" db="EMBL/GenBank/DDBJ databases">
        <authorList>
            <person name="Chen Y."/>
            <person name="Shah S."/>
            <person name="Dougan E. K."/>
            <person name="Thang M."/>
            <person name="Chan C."/>
        </authorList>
    </citation>
    <scope>NUCLEOTIDE SEQUENCE [LARGE SCALE GENOMIC DNA]</scope>
</reference>
<reference evidence="2" key="1">
    <citation type="submission" date="2022-10" db="EMBL/GenBank/DDBJ databases">
        <authorList>
            <person name="Chen Y."/>
            <person name="Dougan E. K."/>
            <person name="Chan C."/>
            <person name="Rhodes N."/>
            <person name="Thang M."/>
        </authorList>
    </citation>
    <scope>NUCLEOTIDE SEQUENCE</scope>
</reference>
<evidence type="ECO:0000313" key="4">
    <source>
        <dbReference type="EMBL" id="CAL4789629.1"/>
    </source>
</evidence>
<dbReference type="EMBL" id="CAMXCT010003084">
    <property type="protein sequence ID" value="CAI4002317.1"/>
    <property type="molecule type" value="Genomic_DNA"/>
</dbReference>
<evidence type="ECO:0000313" key="5">
    <source>
        <dbReference type="Proteomes" id="UP001152797"/>
    </source>
</evidence>
<organism evidence="2">
    <name type="scientific">Cladocopium goreaui</name>
    <dbReference type="NCBI Taxonomy" id="2562237"/>
    <lineage>
        <taxon>Eukaryota</taxon>
        <taxon>Sar</taxon>
        <taxon>Alveolata</taxon>
        <taxon>Dinophyceae</taxon>
        <taxon>Suessiales</taxon>
        <taxon>Symbiodiniaceae</taxon>
        <taxon>Cladocopium</taxon>
    </lineage>
</organism>
<accession>A0A9P1D0Z7</accession>
<gene>
    <name evidence="2" type="ORF">C1SCF055_LOCUS28281</name>
</gene>
<evidence type="ECO:0000313" key="3">
    <source>
        <dbReference type="EMBL" id="CAL1155692.1"/>
    </source>
</evidence>
<feature type="region of interest" description="Disordered" evidence="1">
    <location>
        <begin position="221"/>
        <end position="249"/>
    </location>
</feature>
<proteinExistence type="predicted"/>
<feature type="compositionally biased region" description="Basic residues" evidence="1">
    <location>
        <begin position="666"/>
        <end position="680"/>
    </location>
</feature>
<feature type="region of interest" description="Disordered" evidence="1">
    <location>
        <begin position="1"/>
        <end position="42"/>
    </location>
</feature>